<feature type="domain" description="Siphovirus-type tail component C-terminal" evidence="1">
    <location>
        <begin position="157"/>
        <end position="249"/>
    </location>
</feature>
<dbReference type="RefSeq" id="WP_413779696.1">
    <property type="nucleotide sequence ID" value="NZ_JAUOZS010000001.1"/>
</dbReference>
<sequence>MSLVLDKNGNQYTLPTWLVLDGEPFSIRRDTVNKAFGHGSIMTADGKVTERELVLRTEEASELFATRAAYEAAVRALTTALMRGPQKLVVDGLYFYNIETLADFDNPFVNGWASKMSEFEIPLLATDPFKYALTETTVTEEITESPTTFTVTNAGLEVSPVITITAAATNSSMSLVNTSDGSRTMGYTDTLFTSGASVVFDGVEGTVKRGAVNTINNFGGSWLRLLAGANSLTYTGAACTISLAYRERWL</sequence>
<proteinExistence type="predicted"/>
<evidence type="ECO:0000259" key="1">
    <source>
        <dbReference type="Pfam" id="PF22768"/>
    </source>
</evidence>
<dbReference type="Proteomes" id="UP001254848">
    <property type="component" value="Unassembled WGS sequence"/>
</dbReference>
<keyword evidence="3" id="KW-1185">Reference proteome</keyword>
<reference evidence="2 3" key="1">
    <citation type="submission" date="2023-07" db="EMBL/GenBank/DDBJ databases">
        <title>The novel representative of Negativicutes class, Anaeroselena agilis gen. nov. sp. nov.</title>
        <authorList>
            <person name="Prokofeva M.I."/>
            <person name="Elcheninov A.G."/>
            <person name="Klyukina A."/>
            <person name="Kublanov I.V."/>
            <person name="Frolov E.N."/>
            <person name="Podosokorskaya O.A."/>
        </authorList>
    </citation>
    <scope>NUCLEOTIDE SEQUENCE [LARGE SCALE GENOMIC DNA]</scope>
    <source>
        <strain evidence="2 3">4137-cl</strain>
    </source>
</reference>
<evidence type="ECO:0000313" key="3">
    <source>
        <dbReference type="Proteomes" id="UP001254848"/>
    </source>
</evidence>
<dbReference type="EMBL" id="JAUOZS010000001">
    <property type="protein sequence ID" value="MDT8901172.1"/>
    <property type="molecule type" value="Genomic_DNA"/>
</dbReference>
<protein>
    <submittedName>
        <fullName evidence="2">Phage tail family protein</fullName>
    </submittedName>
</protein>
<dbReference type="Pfam" id="PF22768">
    <property type="entry name" value="SPP1_Dit"/>
    <property type="match status" value="1"/>
</dbReference>
<accession>A0ABU3NY33</accession>
<comment type="caution">
    <text evidence="2">The sequence shown here is derived from an EMBL/GenBank/DDBJ whole genome shotgun (WGS) entry which is preliminary data.</text>
</comment>
<dbReference type="InterPro" id="IPR054738">
    <property type="entry name" value="Siphovirus-type_tail_C"/>
</dbReference>
<evidence type="ECO:0000313" key="2">
    <source>
        <dbReference type="EMBL" id="MDT8901172.1"/>
    </source>
</evidence>
<name>A0ABU3NY33_9FIRM</name>
<organism evidence="2 3">
    <name type="scientific">Anaeroselena agilis</name>
    <dbReference type="NCBI Taxonomy" id="3063788"/>
    <lineage>
        <taxon>Bacteria</taxon>
        <taxon>Bacillati</taxon>
        <taxon>Bacillota</taxon>
        <taxon>Negativicutes</taxon>
        <taxon>Acetonemataceae</taxon>
        <taxon>Anaeroselena</taxon>
    </lineage>
</organism>
<gene>
    <name evidence="2" type="ORF">Q4T40_07975</name>
</gene>